<proteinExistence type="predicted"/>
<evidence type="ECO:0000313" key="4">
    <source>
        <dbReference type="EMBL" id="GAJ07839.1"/>
    </source>
</evidence>
<gene>
    <name evidence="4" type="ORF">S12H4_41603</name>
</gene>
<dbReference type="Pfam" id="PF02737">
    <property type="entry name" value="3HCDH_N"/>
    <property type="match status" value="1"/>
</dbReference>
<dbReference type="Pfam" id="PF00725">
    <property type="entry name" value="3HCDH"/>
    <property type="match status" value="1"/>
</dbReference>
<dbReference type="SUPFAM" id="SSF48179">
    <property type="entry name" value="6-phosphogluconate dehydrogenase C-terminal domain-like"/>
    <property type="match status" value="1"/>
</dbReference>
<dbReference type="PANTHER" id="PTHR48075:SF5">
    <property type="entry name" value="3-HYDROXYBUTYRYL-COA DEHYDROGENASE"/>
    <property type="match status" value="1"/>
</dbReference>
<comment type="caution">
    <text evidence="4">The sequence shown here is derived from an EMBL/GenBank/DDBJ whole genome shotgun (WGS) entry which is preliminary data.</text>
</comment>
<name>X1TRE2_9ZZZZ</name>
<dbReference type="GO" id="GO:0006635">
    <property type="term" value="P:fatty acid beta-oxidation"/>
    <property type="evidence" value="ECO:0007669"/>
    <property type="project" value="TreeGrafter"/>
</dbReference>
<dbReference type="SUPFAM" id="SSF51735">
    <property type="entry name" value="NAD(P)-binding Rossmann-fold domains"/>
    <property type="match status" value="1"/>
</dbReference>
<dbReference type="InterPro" id="IPR013328">
    <property type="entry name" value="6PGD_dom2"/>
</dbReference>
<dbReference type="PIRSF" id="PIRSF000105">
    <property type="entry name" value="HCDH"/>
    <property type="match status" value="1"/>
</dbReference>
<dbReference type="InterPro" id="IPR006108">
    <property type="entry name" value="3HC_DH_C"/>
</dbReference>
<reference evidence="4" key="1">
    <citation type="journal article" date="2014" name="Front. Microbiol.">
        <title>High frequency of phylogenetically diverse reductive dehalogenase-homologous genes in deep subseafloor sedimentary metagenomes.</title>
        <authorList>
            <person name="Kawai M."/>
            <person name="Futagami T."/>
            <person name="Toyoda A."/>
            <person name="Takaki Y."/>
            <person name="Nishi S."/>
            <person name="Hori S."/>
            <person name="Arai W."/>
            <person name="Tsubouchi T."/>
            <person name="Morono Y."/>
            <person name="Uchiyama I."/>
            <person name="Ito T."/>
            <person name="Fujiyama A."/>
            <person name="Inagaki F."/>
            <person name="Takami H."/>
        </authorList>
    </citation>
    <scope>NUCLEOTIDE SEQUENCE</scope>
    <source>
        <strain evidence="4">Expedition CK06-06</strain>
    </source>
</reference>
<evidence type="ECO:0008006" key="5">
    <source>
        <dbReference type="Google" id="ProtNLM"/>
    </source>
</evidence>
<dbReference type="EMBL" id="BARW01025368">
    <property type="protein sequence ID" value="GAJ07839.1"/>
    <property type="molecule type" value="Genomic_DNA"/>
</dbReference>
<evidence type="ECO:0000256" key="1">
    <source>
        <dbReference type="ARBA" id="ARBA00023002"/>
    </source>
</evidence>
<feature type="domain" description="3-hydroxyacyl-CoA dehydrogenase C-terminal" evidence="2">
    <location>
        <begin position="186"/>
        <end position="242"/>
    </location>
</feature>
<dbReference type="InterPro" id="IPR022694">
    <property type="entry name" value="3-OHacyl-CoA_DH"/>
</dbReference>
<evidence type="ECO:0000259" key="3">
    <source>
        <dbReference type="Pfam" id="PF02737"/>
    </source>
</evidence>
<organism evidence="4">
    <name type="scientific">marine sediment metagenome</name>
    <dbReference type="NCBI Taxonomy" id="412755"/>
    <lineage>
        <taxon>unclassified sequences</taxon>
        <taxon>metagenomes</taxon>
        <taxon>ecological metagenomes</taxon>
    </lineage>
</organism>
<keyword evidence="1" id="KW-0560">Oxidoreductase</keyword>
<dbReference type="InterPro" id="IPR036291">
    <property type="entry name" value="NAD(P)-bd_dom_sf"/>
</dbReference>
<evidence type="ECO:0000259" key="2">
    <source>
        <dbReference type="Pfam" id="PF00725"/>
    </source>
</evidence>
<feature type="domain" description="3-hydroxyacyl-CoA dehydrogenase NAD binding" evidence="3">
    <location>
        <begin position="5"/>
        <end position="181"/>
    </location>
</feature>
<dbReference type="AlphaFoldDB" id="X1TRE2"/>
<dbReference type="PANTHER" id="PTHR48075">
    <property type="entry name" value="3-HYDROXYACYL-COA DEHYDROGENASE FAMILY PROTEIN"/>
    <property type="match status" value="1"/>
</dbReference>
<dbReference type="InterPro" id="IPR006176">
    <property type="entry name" value="3-OHacyl-CoA_DH_NAD-bd"/>
</dbReference>
<feature type="non-terminal residue" evidence="4">
    <location>
        <position position="243"/>
    </location>
</feature>
<protein>
    <recommendedName>
        <fullName evidence="5">3-hydroxyacyl-CoA dehydrogenase NAD binding domain-containing protein</fullName>
    </recommendedName>
</protein>
<dbReference type="GO" id="GO:0070403">
    <property type="term" value="F:NAD+ binding"/>
    <property type="evidence" value="ECO:0007669"/>
    <property type="project" value="InterPro"/>
</dbReference>
<dbReference type="Gene3D" id="1.10.1040.10">
    <property type="entry name" value="N-(1-d-carboxylethyl)-l-norvaline Dehydrogenase, domain 2"/>
    <property type="match status" value="1"/>
</dbReference>
<dbReference type="Gene3D" id="3.40.50.720">
    <property type="entry name" value="NAD(P)-binding Rossmann-like Domain"/>
    <property type="match status" value="1"/>
</dbReference>
<dbReference type="InterPro" id="IPR008927">
    <property type="entry name" value="6-PGluconate_DH-like_C_sf"/>
</dbReference>
<dbReference type="GO" id="GO:0008691">
    <property type="term" value="F:3-hydroxybutyryl-CoA dehydrogenase activity"/>
    <property type="evidence" value="ECO:0007669"/>
    <property type="project" value="TreeGrafter"/>
</dbReference>
<sequence>MEIKKVGVVGCGTMGSGIAQVSAQAGYQVVVSEINDELLTKGLASIEKVLTRSVEKGKLSQQDKDAALGRIKSTTNTKDFSDCDLVIEAAIENMDLKKKIFAELDEICPQDAILATNTSCLSIIDIAKMTSKPDKVLGMHFFNPAPVMRLLEIVKTVATSEETLEIAGEFGKSLGKTIIIAPDTPGFIVNRQLVPLQLNAIRMLEAGIATKEDLDTGLTHGSNMPMGMLTLSDLVGLDTLLDV</sequence>
<accession>X1TRE2</accession>
<dbReference type="FunFam" id="3.40.50.720:FF:000009">
    <property type="entry name" value="Fatty oxidation complex, alpha subunit"/>
    <property type="match status" value="1"/>
</dbReference>